<reference evidence="8 9" key="1">
    <citation type="submission" date="2015-09" db="EMBL/GenBank/DDBJ databases">
        <authorList>
            <consortium name="Pathogen Informatics"/>
        </authorList>
    </citation>
    <scope>NUCLEOTIDE SEQUENCE [LARGE SCALE GENOMIC DNA]</scope>
    <source>
        <strain evidence="2 9">2789STDY5608822</strain>
        <strain evidence="1 10">2789STDY5608872</strain>
        <strain evidence="3 8">2789STDY5834948</strain>
    </source>
</reference>
<dbReference type="EMBL" id="CYXP01000006">
    <property type="protein sequence ID" value="CUN21494.1"/>
    <property type="molecule type" value="Genomic_DNA"/>
</dbReference>
<evidence type="ECO:0000313" key="11">
    <source>
        <dbReference type="Proteomes" id="UP000501982"/>
    </source>
</evidence>
<dbReference type="EMBL" id="CZBM01000006">
    <property type="protein sequence ID" value="CUQ20480.1"/>
    <property type="molecule type" value="Genomic_DNA"/>
</dbReference>
<dbReference type="Proteomes" id="UP000095455">
    <property type="component" value="Unassembled WGS sequence"/>
</dbReference>
<evidence type="ECO:0000313" key="7">
    <source>
        <dbReference type="EMBL" id="QJE27964.1"/>
    </source>
</evidence>
<dbReference type="Proteomes" id="UP001211522">
    <property type="component" value="Unassembled WGS sequence"/>
</dbReference>
<proteinExistence type="predicted"/>
<evidence type="ECO:0000313" key="4">
    <source>
        <dbReference type="EMBL" id="MCB6520167.1"/>
    </source>
</evidence>
<dbReference type="EMBL" id="JAQMPX010000097">
    <property type="protein sequence ID" value="MDB9139508.1"/>
    <property type="molecule type" value="Genomic_DNA"/>
</dbReference>
<reference evidence="4" key="3">
    <citation type="submission" date="2021-10" db="EMBL/GenBank/DDBJ databases">
        <title>Collection of gut derived symbiotic bacterial strains cultured from healthy donors.</title>
        <authorList>
            <person name="Lin H."/>
            <person name="Littmann E."/>
            <person name="Kohout C."/>
            <person name="Pamer E.G."/>
        </authorList>
    </citation>
    <scope>NUCLEOTIDE SEQUENCE</scope>
    <source>
        <strain evidence="4">DFI.2.94</strain>
    </source>
</reference>
<dbReference type="RefSeq" id="WP_005857379.1">
    <property type="nucleotide sequence ID" value="NZ_AP019729.1"/>
</dbReference>
<evidence type="ECO:0000313" key="2">
    <source>
        <dbReference type="EMBL" id="CUO18947.1"/>
    </source>
</evidence>
<evidence type="ECO:0000313" key="3">
    <source>
        <dbReference type="EMBL" id="CUQ20480.1"/>
    </source>
</evidence>
<dbReference type="EMBL" id="JAJCNI010000040">
    <property type="protein sequence ID" value="MCB6520167.1"/>
    <property type="molecule type" value="Genomic_DNA"/>
</dbReference>
<dbReference type="AlphaFoldDB" id="A0A174QA58"/>
<dbReference type="Proteomes" id="UP000095591">
    <property type="component" value="Unassembled WGS sequence"/>
</dbReference>
<name>A0A174QA58_PARDI</name>
<evidence type="ECO:0000313" key="1">
    <source>
        <dbReference type="EMBL" id="CUN21494.1"/>
    </source>
</evidence>
<organism evidence="3 8">
    <name type="scientific">Parabacteroides distasonis</name>
    <dbReference type="NCBI Taxonomy" id="823"/>
    <lineage>
        <taxon>Bacteria</taxon>
        <taxon>Pseudomonadati</taxon>
        <taxon>Bacteroidota</taxon>
        <taxon>Bacteroidia</taxon>
        <taxon>Bacteroidales</taxon>
        <taxon>Tannerellaceae</taxon>
        <taxon>Parabacteroides</taxon>
    </lineage>
</organism>
<evidence type="ECO:0000313" key="10">
    <source>
        <dbReference type="Proteomes" id="UP000095591"/>
    </source>
</evidence>
<accession>A0A174QA58</accession>
<dbReference type="EMBL" id="JAQMPJ010000001">
    <property type="protein sequence ID" value="MDB9003830.1"/>
    <property type="molecule type" value="Genomic_DNA"/>
</dbReference>
<dbReference type="EMBL" id="CYYK01000005">
    <property type="protein sequence ID" value="CUO18947.1"/>
    <property type="molecule type" value="Genomic_DNA"/>
</dbReference>
<sequence>MDKKQEKKIWNSQLAIENPKNDRIAVIYSVKVSSVRILEKPRNPKRGKTR</sequence>
<protein>
    <submittedName>
        <fullName evidence="3">Uncharacterized protein</fullName>
    </submittedName>
</protein>
<dbReference type="GeneID" id="93521545"/>
<dbReference type="Proteomes" id="UP001210126">
    <property type="component" value="Unassembled WGS sequence"/>
</dbReference>
<evidence type="ECO:0000313" key="5">
    <source>
        <dbReference type="EMBL" id="MDB9003830.1"/>
    </source>
</evidence>
<dbReference type="Proteomes" id="UP000095332">
    <property type="component" value="Unassembled WGS sequence"/>
</dbReference>
<evidence type="ECO:0000313" key="9">
    <source>
        <dbReference type="Proteomes" id="UP000095455"/>
    </source>
</evidence>
<dbReference type="Proteomes" id="UP001198806">
    <property type="component" value="Unassembled WGS sequence"/>
</dbReference>
<reference evidence="7 11" key="2">
    <citation type="submission" date="2020-04" db="EMBL/GenBank/DDBJ databases">
        <title>Complete Genomes and Methylome analysis of CBBP consortium that reverse antibiotic-induced susceptibility to vancomycin-resistant Enterococcus faecium infection.</title>
        <authorList>
            <person name="Fomenkov A."/>
            <person name="Zhang Z."/>
            <person name="Pamer E."/>
            <person name="Roberts R.J."/>
        </authorList>
    </citation>
    <scope>NUCLEOTIDE SEQUENCE [LARGE SCALE GENOMIC DNA]</scope>
    <source>
        <strain evidence="11">CBBP</strain>
        <strain evidence="7">CBBP-1</strain>
    </source>
</reference>
<gene>
    <name evidence="2" type="ORF">ERS852380_01766</name>
    <name evidence="1" type="ORF">ERS852429_02547</name>
    <name evidence="3" type="ORF">ERS852560_01695</name>
    <name evidence="7" type="ORF">HHO38_06275</name>
    <name evidence="4" type="ORF">LI194_20515</name>
    <name evidence="5" type="ORF">PN599_02275</name>
    <name evidence="6" type="ORF">PN612_13470</name>
</gene>
<reference evidence="5" key="4">
    <citation type="submission" date="2023-01" db="EMBL/GenBank/DDBJ databases">
        <title>Human gut microbiome strain richness.</title>
        <authorList>
            <person name="Chen-Liaw A."/>
        </authorList>
    </citation>
    <scope>NUCLEOTIDE SEQUENCE</scope>
    <source>
        <strain evidence="6">D35st1_E5_D35t1_190705</strain>
        <strain evidence="5">RTP21484st1_E5_RTP21484_190118</strain>
    </source>
</reference>
<evidence type="ECO:0000313" key="6">
    <source>
        <dbReference type="EMBL" id="MDB9139508.1"/>
    </source>
</evidence>
<evidence type="ECO:0000313" key="8">
    <source>
        <dbReference type="Proteomes" id="UP000095332"/>
    </source>
</evidence>
<dbReference type="EMBL" id="CP051672">
    <property type="protein sequence ID" value="QJE27964.1"/>
    <property type="molecule type" value="Genomic_DNA"/>
</dbReference>
<dbReference type="Proteomes" id="UP000501982">
    <property type="component" value="Chromosome"/>
</dbReference>